<evidence type="ECO:0000256" key="12">
    <source>
        <dbReference type="SAM" id="MobiDB-lite"/>
    </source>
</evidence>
<proteinExistence type="inferred from homology"/>
<dbReference type="PANTHER" id="PTHR10202:SF24">
    <property type="entry name" value="PRESENILIN-2"/>
    <property type="match status" value="1"/>
</dbReference>
<comment type="caution">
    <text evidence="13">The sequence shown here is derived from an EMBL/GenBank/DDBJ whole genome shotgun (WGS) entry which is preliminary data.</text>
</comment>
<dbReference type="InterPro" id="IPR001493">
    <property type="entry name" value="Pept_A22A_PS2"/>
</dbReference>
<dbReference type="EMBL" id="WEIV01026444">
    <property type="protein sequence ID" value="NWI59805.1"/>
    <property type="molecule type" value="Genomic_DNA"/>
</dbReference>
<keyword evidence="7 11" id="KW-1133">Transmembrane helix</keyword>
<evidence type="ECO:0000256" key="4">
    <source>
        <dbReference type="ARBA" id="ARBA00022801"/>
    </source>
</evidence>
<name>A0A851CRI5_CALVR</name>
<evidence type="ECO:0000313" key="14">
    <source>
        <dbReference type="Proteomes" id="UP000642973"/>
    </source>
</evidence>
<reference evidence="13" key="1">
    <citation type="submission" date="2019-10" db="EMBL/GenBank/DDBJ databases">
        <title>Bird 10,000 Genomes (B10K) Project - Family phase.</title>
        <authorList>
            <person name="Zhang G."/>
        </authorList>
    </citation>
    <scope>NUCLEOTIDE SEQUENCE</scope>
    <source>
        <strain evidence="13">B10K-DU-002-55</strain>
        <tissue evidence="13">Muscle</tissue>
    </source>
</reference>
<dbReference type="GO" id="GO:0035556">
    <property type="term" value="P:intracellular signal transduction"/>
    <property type="evidence" value="ECO:0007669"/>
    <property type="project" value="InterPro"/>
</dbReference>
<dbReference type="Gene3D" id="1.10.472.100">
    <property type="entry name" value="Presenilin"/>
    <property type="match status" value="1"/>
</dbReference>
<feature type="transmembrane region" description="Helical" evidence="11">
    <location>
        <begin position="94"/>
        <end position="112"/>
    </location>
</feature>
<evidence type="ECO:0000313" key="13">
    <source>
        <dbReference type="EMBL" id="NWI59805.1"/>
    </source>
</evidence>
<evidence type="ECO:0000256" key="3">
    <source>
        <dbReference type="ARBA" id="ARBA00022692"/>
    </source>
</evidence>
<evidence type="ECO:0000256" key="9">
    <source>
        <dbReference type="ARBA" id="ARBA00023136"/>
    </source>
</evidence>
<comment type="similarity">
    <text evidence="1 11">Belongs to the peptidase A22A family.</text>
</comment>
<evidence type="ECO:0000256" key="11">
    <source>
        <dbReference type="RuleBase" id="RU361148"/>
    </source>
</evidence>
<keyword evidence="6 11" id="KW-0914">Notch signaling pathway</keyword>
<gene>
    <name evidence="13" type="primary">Psen2</name>
    <name evidence="13" type="ORF">CALVIR_R06637</name>
</gene>
<dbReference type="GO" id="GO:0006509">
    <property type="term" value="P:membrane protein ectodomain proteolysis"/>
    <property type="evidence" value="ECO:0007669"/>
    <property type="project" value="TreeGrafter"/>
</dbReference>
<dbReference type="GO" id="GO:0016485">
    <property type="term" value="P:protein processing"/>
    <property type="evidence" value="ECO:0007669"/>
    <property type="project" value="InterPro"/>
</dbReference>
<feature type="transmembrane region" description="Helical" evidence="11">
    <location>
        <begin position="256"/>
        <end position="275"/>
    </location>
</feature>
<dbReference type="GO" id="GO:0070765">
    <property type="term" value="C:gamma-secretase complex"/>
    <property type="evidence" value="ECO:0007669"/>
    <property type="project" value="TreeGrafter"/>
</dbReference>
<keyword evidence="3 11" id="KW-0812">Transmembrane</keyword>
<feature type="transmembrane region" description="Helical" evidence="11">
    <location>
        <begin position="145"/>
        <end position="166"/>
    </location>
</feature>
<dbReference type="GO" id="GO:0055074">
    <property type="term" value="P:calcium ion homeostasis"/>
    <property type="evidence" value="ECO:0007669"/>
    <property type="project" value="TreeGrafter"/>
</dbReference>
<dbReference type="GO" id="GO:0005789">
    <property type="term" value="C:endoplasmic reticulum membrane"/>
    <property type="evidence" value="ECO:0007669"/>
    <property type="project" value="UniProtKB-SubCell"/>
</dbReference>
<feature type="transmembrane region" description="Helical" evidence="11">
    <location>
        <begin position="173"/>
        <end position="195"/>
    </location>
</feature>
<evidence type="ECO:0000256" key="5">
    <source>
        <dbReference type="ARBA" id="ARBA00022824"/>
    </source>
</evidence>
<accession>A0A851CRI5</accession>
<protein>
    <recommendedName>
        <fullName evidence="11">Presenilin</fullName>
        <ecNumber evidence="11">3.4.23.-</ecNumber>
    </recommendedName>
</protein>
<evidence type="ECO:0000256" key="2">
    <source>
        <dbReference type="ARBA" id="ARBA00022670"/>
    </source>
</evidence>
<feature type="non-terminal residue" evidence="13">
    <location>
        <position position="458"/>
    </location>
</feature>
<comment type="domain">
    <text evidence="11">The PAL motif is required for normal active site conformation.</text>
</comment>
<feature type="transmembrane region" description="Helical" evidence="11">
    <location>
        <begin position="234"/>
        <end position="250"/>
    </location>
</feature>
<evidence type="ECO:0000256" key="7">
    <source>
        <dbReference type="ARBA" id="ARBA00022989"/>
    </source>
</evidence>
<dbReference type="GO" id="GO:0042500">
    <property type="term" value="F:aspartic endopeptidase activity, intramembrane cleaving"/>
    <property type="evidence" value="ECO:0007669"/>
    <property type="project" value="InterPro"/>
</dbReference>
<dbReference type="FunFam" id="1.10.472.100:FF:000001">
    <property type="entry name" value="Presenilin"/>
    <property type="match status" value="1"/>
</dbReference>
<keyword evidence="5 11" id="KW-0256">Endoplasmic reticulum</keyword>
<feature type="transmembrane region" description="Helical" evidence="11">
    <location>
        <begin position="425"/>
        <end position="444"/>
    </location>
</feature>
<dbReference type="Pfam" id="PF01080">
    <property type="entry name" value="Presenilin"/>
    <property type="match status" value="1"/>
</dbReference>
<keyword evidence="9 11" id="KW-0472">Membrane</keyword>
<feature type="region of interest" description="Disordered" evidence="12">
    <location>
        <begin position="315"/>
        <end position="362"/>
    </location>
</feature>
<comment type="function">
    <text evidence="10">Probable catalytic subunit of the gamma-secretase complex, an endoprotease complex that catalyzes the intramembrane cleavage of integral membrane proteins such as Notch receptors and APP (amyloid-beta precursor protein). Requires the other members of the gamma-secretase complex to have a protease activity. May play a role in intracellular signaling and gene expression or in linking chromatin to the nuclear membrane. May function in the cytoplasmic partitioning of proteins. The holoprotein functions as a calcium-leak channel that allows the passive movement of calcium from endoplasmic reticulum to cytosol and is involved in calcium homeostasis. Is a regulator of mitochondrion-endoplasmic reticulum membrane tethering and modulates calcium ions shuttling between ER and mitochondria.</text>
</comment>
<dbReference type="AlphaFoldDB" id="A0A851CRI5"/>
<dbReference type="PRINTS" id="PR01074">
    <property type="entry name" value="PRESENILIN2"/>
</dbReference>
<organism evidence="13 14">
    <name type="scientific">Calyptomena viridis</name>
    <name type="common">Lesser green broadbill</name>
    <dbReference type="NCBI Taxonomy" id="135972"/>
    <lineage>
        <taxon>Eukaryota</taxon>
        <taxon>Metazoa</taxon>
        <taxon>Chordata</taxon>
        <taxon>Craniata</taxon>
        <taxon>Vertebrata</taxon>
        <taxon>Euteleostomi</taxon>
        <taxon>Archelosauria</taxon>
        <taxon>Archosauria</taxon>
        <taxon>Dinosauria</taxon>
        <taxon>Saurischia</taxon>
        <taxon>Theropoda</taxon>
        <taxon>Coelurosauria</taxon>
        <taxon>Aves</taxon>
        <taxon>Neognathae</taxon>
        <taxon>Neoaves</taxon>
        <taxon>Telluraves</taxon>
        <taxon>Australaves</taxon>
        <taxon>Passeriformes</taxon>
        <taxon>Eurylaimidae</taxon>
        <taxon>Calyptomena</taxon>
    </lineage>
</organism>
<feature type="region of interest" description="Disordered" evidence="12">
    <location>
        <begin position="1"/>
        <end position="76"/>
    </location>
</feature>
<feature type="compositionally biased region" description="Basic and acidic residues" evidence="12">
    <location>
        <begin position="65"/>
        <end position="76"/>
    </location>
</feature>
<dbReference type="GO" id="GO:0000139">
    <property type="term" value="C:Golgi membrane"/>
    <property type="evidence" value="ECO:0007669"/>
    <property type="project" value="UniProtKB-SubCell"/>
</dbReference>
<dbReference type="PANTHER" id="PTHR10202">
    <property type="entry name" value="PRESENILIN"/>
    <property type="match status" value="1"/>
</dbReference>
<dbReference type="InterPro" id="IPR042524">
    <property type="entry name" value="Presenilin_C"/>
</dbReference>
<keyword evidence="4 11" id="KW-0378">Hydrolase</keyword>
<keyword evidence="8 11" id="KW-0333">Golgi apparatus</keyword>
<keyword evidence="14" id="KW-1185">Reference proteome</keyword>
<comment type="function">
    <text evidence="11">Probable subunit of the gamma-secretase complex, an endoprotease complex that catalyzes the intramembrane cleavage of integral membrane proteins such as Notch receptors.</text>
</comment>
<evidence type="ECO:0000256" key="6">
    <source>
        <dbReference type="ARBA" id="ARBA00022976"/>
    </source>
</evidence>
<evidence type="ECO:0000256" key="8">
    <source>
        <dbReference type="ARBA" id="ARBA00023034"/>
    </source>
</evidence>
<dbReference type="GO" id="GO:0034205">
    <property type="term" value="P:amyloid-beta formation"/>
    <property type="evidence" value="ECO:0007669"/>
    <property type="project" value="TreeGrafter"/>
</dbReference>
<comment type="subunit">
    <text evidence="11">Homodimer.</text>
</comment>
<dbReference type="SMART" id="SM00730">
    <property type="entry name" value="PSN"/>
    <property type="match status" value="1"/>
</dbReference>
<feature type="non-terminal residue" evidence="13">
    <location>
        <position position="1"/>
    </location>
</feature>
<sequence length="458" mass="51157">MITFMNNSDSEEEPCNERTSLMSAESPPVPSYQDGLQASEAGEAQAHRKRRAGSSRSPNNIAGGEHADSRVPVRESALENEEEELTLKYGAKHVIMLFVPVTLCMIVVVATIKSVRFYTEKNGQLIYTPFSEDTPSVGQRLLNSVLNTIVMISVIIVMTVFLVLLYKYRCYKFIHGWLILSSLMLLFLFTYIYLGEVLKTYNVAMDYPTLLLVIWNFGAVGMICIHWKGPLQLQQAYLIMISALMALVFIKYLPEWSAWVILGAISIYDLMAVLCPKGPLRMLVETAQERNEPIFPALIYSSAMMWTVGMAKPDTAGRGPSQQPWDAAEDGREHQRSPSHTDSQMSEMRSPAPTRPVTSLEELEEEERGVKLGLGDFIFYSVLVGKAAATASGDWNTTLACFVAILIGLCLTLLLLAVFKKALPALPISITFGLIFYFSTDNLVRPFMDTLAFHQLYI</sequence>
<dbReference type="GO" id="GO:0007219">
    <property type="term" value="P:Notch signaling pathway"/>
    <property type="evidence" value="ECO:0007669"/>
    <property type="project" value="UniProtKB-KW"/>
</dbReference>
<dbReference type="EC" id="3.4.23.-" evidence="11"/>
<dbReference type="InterPro" id="IPR001108">
    <property type="entry name" value="Peptidase_A22A"/>
</dbReference>
<comment type="subcellular location">
    <subcellularLocation>
        <location evidence="11">Endoplasmic reticulum membrane</location>
        <topology evidence="11">Multi-pass membrane protein</topology>
    </subcellularLocation>
    <subcellularLocation>
        <location evidence="11">Golgi apparatus membrane</location>
        <topology evidence="11">Multi-pass membrane protein</topology>
    </subcellularLocation>
</comment>
<dbReference type="Proteomes" id="UP000642973">
    <property type="component" value="Unassembled WGS sequence"/>
</dbReference>
<feature type="compositionally biased region" description="Polar residues" evidence="12">
    <location>
        <begin position="338"/>
        <end position="347"/>
    </location>
</feature>
<evidence type="ECO:0000256" key="1">
    <source>
        <dbReference type="ARBA" id="ARBA00008604"/>
    </source>
</evidence>
<feature type="transmembrane region" description="Helical" evidence="11">
    <location>
        <begin position="207"/>
        <end position="227"/>
    </location>
</feature>
<feature type="transmembrane region" description="Helical" evidence="11">
    <location>
        <begin position="399"/>
        <end position="419"/>
    </location>
</feature>
<evidence type="ECO:0000256" key="10">
    <source>
        <dbReference type="ARBA" id="ARBA00046120"/>
    </source>
</evidence>
<keyword evidence="2 11" id="KW-0645">Protease</keyword>
<dbReference type="PRINTS" id="PR01072">
    <property type="entry name" value="PRESENILIN"/>
</dbReference>
<dbReference type="InterPro" id="IPR006639">
    <property type="entry name" value="Preselin/SPP"/>
</dbReference>